<dbReference type="Proteomes" id="UP000738349">
    <property type="component" value="Unassembled WGS sequence"/>
</dbReference>
<dbReference type="AlphaFoldDB" id="A0A9P9EMK7"/>
<dbReference type="GO" id="GO:0016705">
    <property type="term" value="F:oxidoreductase activity, acting on paired donors, with incorporation or reduction of molecular oxygen"/>
    <property type="evidence" value="ECO:0007669"/>
    <property type="project" value="InterPro"/>
</dbReference>
<gene>
    <name evidence="1" type="ORF">EDB81DRAFT_761341</name>
</gene>
<sequence length="277" mass="30981">MTGALAFGILPVRRGDNYASLVRLHKKYRGCLRFGPSPVSIRNLTDVNKIYGLKSRFSKFLSSAATVGERKATQTILTSLDEAFHAKIKRPITNAYSINALTDYESLVGLVSRLCLSYWTRVLCRRDETVLSWSGFNTRLDAIGEITCSETFGFLDQGHDIDEIIESLNTAMEYNAKIGHILWLGFWLKKNLPWAWMTQPTGAVAGFARGRLMSRLEESREQSLAIAQCPQERTSWTASLGSDVMAISLLYVRPKLEFNSVFQSGGGKAKNWHTSLA</sequence>
<name>A0A9P9EMK7_9HYPO</name>
<reference evidence="1" key="1">
    <citation type="journal article" date="2021" name="Nat. Commun.">
        <title>Genetic determinants of endophytism in the Arabidopsis root mycobiome.</title>
        <authorList>
            <person name="Mesny F."/>
            <person name="Miyauchi S."/>
            <person name="Thiergart T."/>
            <person name="Pickel B."/>
            <person name="Atanasova L."/>
            <person name="Karlsson M."/>
            <person name="Huettel B."/>
            <person name="Barry K.W."/>
            <person name="Haridas S."/>
            <person name="Chen C."/>
            <person name="Bauer D."/>
            <person name="Andreopoulos W."/>
            <person name="Pangilinan J."/>
            <person name="LaButti K."/>
            <person name="Riley R."/>
            <person name="Lipzen A."/>
            <person name="Clum A."/>
            <person name="Drula E."/>
            <person name="Henrissat B."/>
            <person name="Kohler A."/>
            <person name="Grigoriev I.V."/>
            <person name="Martin F.M."/>
            <person name="Hacquard S."/>
        </authorList>
    </citation>
    <scope>NUCLEOTIDE SEQUENCE</scope>
    <source>
        <strain evidence="1">MPI-CAGE-AT-0147</strain>
    </source>
</reference>
<comment type="caution">
    <text evidence="1">The sequence shown here is derived from an EMBL/GenBank/DDBJ whole genome shotgun (WGS) entry which is preliminary data.</text>
</comment>
<dbReference type="GO" id="GO:0020037">
    <property type="term" value="F:heme binding"/>
    <property type="evidence" value="ECO:0007669"/>
    <property type="project" value="InterPro"/>
</dbReference>
<dbReference type="GO" id="GO:0004497">
    <property type="term" value="F:monooxygenase activity"/>
    <property type="evidence" value="ECO:0007669"/>
    <property type="project" value="InterPro"/>
</dbReference>
<dbReference type="SUPFAM" id="SSF48264">
    <property type="entry name" value="Cytochrome P450"/>
    <property type="match status" value="1"/>
</dbReference>
<dbReference type="EMBL" id="JAGMUV010000011">
    <property type="protein sequence ID" value="KAH7140880.1"/>
    <property type="molecule type" value="Genomic_DNA"/>
</dbReference>
<protein>
    <submittedName>
        <fullName evidence="1">Uncharacterized protein</fullName>
    </submittedName>
</protein>
<evidence type="ECO:0000313" key="1">
    <source>
        <dbReference type="EMBL" id="KAH7140880.1"/>
    </source>
</evidence>
<proteinExistence type="predicted"/>
<accession>A0A9P9EMK7</accession>
<organism evidence="1 2">
    <name type="scientific">Dactylonectria macrodidyma</name>
    <dbReference type="NCBI Taxonomy" id="307937"/>
    <lineage>
        <taxon>Eukaryota</taxon>
        <taxon>Fungi</taxon>
        <taxon>Dikarya</taxon>
        <taxon>Ascomycota</taxon>
        <taxon>Pezizomycotina</taxon>
        <taxon>Sordariomycetes</taxon>
        <taxon>Hypocreomycetidae</taxon>
        <taxon>Hypocreales</taxon>
        <taxon>Nectriaceae</taxon>
        <taxon>Dactylonectria</taxon>
    </lineage>
</organism>
<dbReference type="InterPro" id="IPR036396">
    <property type="entry name" value="Cyt_P450_sf"/>
</dbReference>
<keyword evidence="2" id="KW-1185">Reference proteome</keyword>
<evidence type="ECO:0000313" key="2">
    <source>
        <dbReference type="Proteomes" id="UP000738349"/>
    </source>
</evidence>
<dbReference type="Gene3D" id="1.10.630.10">
    <property type="entry name" value="Cytochrome P450"/>
    <property type="match status" value="1"/>
</dbReference>
<dbReference type="GO" id="GO:0005506">
    <property type="term" value="F:iron ion binding"/>
    <property type="evidence" value="ECO:0007669"/>
    <property type="project" value="InterPro"/>
</dbReference>